<organism evidence="5 6">
    <name type="scientific">Streptomyces doudnae</name>
    <dbReference type="NCBI Taxonomy" id="3075536"/>
    <lineage>
        <taxon>Bacteria</taxon>
        <taxon>Bacillati</taxon>
        <taxon>Actinomycetota</taxon>
        <taxon>Actinomycetes</taxon>
        <taxon>Kitasatosporales</taxon>
        <taxon>Streptomycetaceae</taxon>
        <taxon>Streptomyces</taxon>
    </lineage>
</organism>
<sequence length="211" mass="22283">MDEQSRPHGRTNQMERTRSAIIDATRELADSGAEIRMSAIARRARVSEATAYRYFPDLVSLLRAAVMVEDQVAALRAVVDDDDPVRRIGQAAEVLGRAVLRRQGAVRAVVAATVGKPSTAKDRPAQRFALIEHALAPWVEGGGLAGRPEVEQLVRALAVVISAESVFTLLDLCGLAPDDAIASLVATARRLTAAAVEAVDAAPDAAGPEGS</sequence>
<comment type="caution">
    <text evidence="5">The sequence shown here is derived from an EMBL/GenBank/DDBJ whole genome shotgun (WGS) entry which is preliminary data.</text>
</comment>
<gene>
    <name evidence="5" type="ORF">RM877_01780</name>
</gene>
<dbReference type="InterPro" id="IPR009057">
    <property type="entry name" value="Homeodomain-like_sf"/>
</dbReference>
<protein>
    <submittedName>
        <fullName evidence="5">TetR/AcrR family transcriptional regulator</fullName>
    </submittedName>
</protein>
<evidence type="ECO:0000259" key="4">
    <source>
        <dbReference type="Pfam" id="PF00440"/>
    </source>
</evidence>
<keyword evidence="6" id="KW-1185">Reference proteome</keyword>
<dbReference type="InterPro" id="IPR050109">
    <property type="entry name" value="HTH-type_TetR-like_transc_reg"/>
</dbReference>
<proteinExistence type="predicted"/>
<dbReference type="RefSeq" id="WP_093832528.1">
    <property type="nucleotide sequence ID" value="NZ_JAVRES010000001.1"/>
</dbReference>
<dbReference type="PANTHER" id="PTHR30055:SF234">
    <property type="entry name" value="HTH-TYPE TRANSCRIPTIONAL REGULATOR BETI"/>
    <property type="match status" value="1"/>
</dbReference>
<dbReference type="GO" id="GO:0003677">
    <property type="term" value="F:DNA binding"/>
    <property type="evidence" value="ECO:0007669"/>
    <property type="project" value="UniProtKB-KW"/>
</dbReference>
<accession>A0ABD5EFF6</accession>
<dbReference type="Proteomes" id="UP001183535">
    <property type="component" value="Unassembled WGS sequence"/>
</dbReference>
<evidence type="ECO:0000313" key="5">
    <source>
        <dbReference type="EMBL" id="MDT0433403.1"/>
    </source>
</evidence>
<dbReference type="InterPro" id="IPR001647">
    <property type="entry name" value="HTH_TetR"/>
</dbReference>
<keyword evidence="3" id="KW-0804">Transcription</keyword>
<name>A0ABD5EFF6_9ACTN</name>
<dbReference type="AlphaFoldDB" id="A0ABD5EFF6"/>
<dbReference type="GO" id="GO:0006355">
    <property type="term" value="P:regulation of DNA-templated transcription"/>
    <property type="evidence" value="ECO:0007669"/>
    <property type="project" value="UniProtKB-ARBA"/>
</dbReference>
<dbReference type="Pfam" id="PF00440">
    <property type="entry name" value="TetR_N"/>
    <property type="match status" value="1"/>
</dbReference>
<evidence type="ECO:0000313" key="6">
    <source>
        <dbReference type="Proteomes" id="UP001183535"/>
    </source>
</evidence>
<evidence type="ECO:0000256" key="1">
    <source>
        <dbReference type="ARBA" id="ARBA00023015"/>
    </source>
</evidence>
<dbReference type="Gene3D" id="1.10.357.10">
    <property type="entry name" value="Tetracycline Repressor, domain 2"/>
    <property type="match status" value="1"/>
</dbReference>
<dbReference type="SUPFAM" id="SSF46689">
    <property type="entry name" value="Homeodomain-like"/>
    <property type="match status" value="1"/>
</dbReference>
<dbReference type="PANTHER" id="PTHR30055">
    <property type="entry name" value="HTH-TYPE TRANSCRIPTIONAL REGULATOR RUTR"/>
    <property type="match status" value="1"/>
</dbReference>
<evidence type="ECO:0000256" key="2">
    <source>
        <dbReference type="ARBA" id="ARBA00023125"/>
    </source>
</evidence>
<dbReference type="EMBL" id="JAVRES010000001">
    <property type="protein sequence ID" value="MDT0433403.1"/>
    <property type="molecule type" value="Genomic_DNA"/>
</dbReference>
<keyword evidence="1" id="KW-0805">Transcription regulation</keyword>
<evidence type="ECO:0000256" key="3">
    <source>
        <dbReference type="ARBA" id="ARBA00023163"/>
    </source>
</evidence>
<keyword evidence="2" id="KW-0238">DNA-binding</keyword>
<reference evidence="6" key="1">
    <citation type="submission" date="2023-07" db="EMBL/GenBank/DDBJ databases">
        <title>30 novel species of actinomycetes from the DSMZ collection.</title>
        <authorList>
            <person name="Nouioui I."/>
        </authorList>
    </citation>
    <scope>NUCLEOTIDE SEQUENCE [LARGE SCALE GENOMIC DNA]</scope>
    <source>
        <strain evidence="6">DSM 41981</strain>
    </source>
</reference>
<feature type="domain" description="HTH tetR-type" evidence="4">
    <location>
        <begin position="21"/>
        <end position="64"/>
    </location>
</feature>